<name>A0A5C4LT21_9ACTN</name>
<proteinExistence type="predicted"/>
<gene>
    <name evidence="1" type="ORF">FHE65_35810</name>
</gene>
<accession>A0A5C4LT21</accession>
<sequence length="61" mass="7168">MRSQLLLEWPALLEVEEPAHEPKRALVRAPATLLEELRKPECLRRWFVQFAMRPPYAAAEL</sequence>
<dbReference type="AlphaFoldDB" id="A0A5C4LT21"/>
<reference evidence="1 2" key="1">
    <citation type="submission" date="2019-05" db="EMBL/GenBank/DDBJ databases">
        <title>Mumia sp. nov., isolated from the intestinal contents of plateau pika (Ochotona curzoniae) in the Qinghai-Tibet plateau of China.</title>
        <authorList>
            <person name="Tian Z."/>
        </authorList>
    </citation>
    <scope>NUCLEOTIDE SEQUENCE [LARGE SCALE GENOMIC DNA]</scope>
    <source>
        <strain evidence="2">527</strain>
    </source>
</reference>
<evidence type="ECO:0000313" key="1">
    <source>
        <dbReference type="EMBL" id="TNC22167.1"/>
    </source>
</evidence>
<dbReference type="RefSeq" id="WP_139107489.1">
    <property type="nucleotide sequence ID" value="NZ_VDFR01000282.1"/>
</dbReference>
<protein>
    <submittedName>
        <fullName evidence="1">Uncharacterized protein</fullName>
    </submittedName>
</protein>
<comment type="caution">
    <text evidence="1">The sequence shown here is derived from an EMBL/GenBank/DDBJ whole genome shotgun (WGS) entry which is preliminary data.</text>
</comment>
<dbReference type="Proteomes" id="UP000306740">
    <property type="component" value="Unassembled WGS sequence"/>
</dbReference>
<dbReference type="EMBL" id="VDFR01000282">
    <property type="protein sequence ID" value="TNC22167.1"/>
    <property type="molecule type" value="Genomic_DNA"/>
</dbReference>
<organism evidence="1 2">
    <name type="scientific">Mumia zhuanghuii</name>
    <dbReference type="NCBI Taxonomy" id="2585211"/>
    <lineage>
        <taxon>Bacteria</taxon>
        <taxon>Bacillati</taxon>
        <taxon>Actinomycetota</taxon>
        <taxon>Actinomycetes</taxon>
        <taxon>Propionibacteriales</taxon>
        <taxon>Nocardioidaceae</taxon>
        <taxon>Mumia</taxon>
    </lineage>
</organism>
<evidence type="ECO:0000313" key="2">
    <source>
        <dbReference type="Proteomes" id="UP000306740"/>
    </source>
</evidence>